<dbReference type="SFLD" id="SFLDS00003">
    <property type="entry name" value="Haloacid_Dehalogenase"/>
    <property type="match status" value="1"/>
</dbReference>
<evidence type="ECO:0000256" key="2">
    <source>
        <dbReference type="ARBA" id="ARBA00004818"/>
    </source>
</evidence>
<gene>
    <name evidence="5" type="ORF">SAMN05444336_11016</name>
</gene>
<dbReference type="PANTHER" id="PTHR43434:SF1">
    <property type="entry name" value="PHOSPHOGLYCOLATE PHOSPHATASE"/>
    <property type="match status" value="1"/>
</dbReference>
<dbReference type="RefSeq" id="WP_092684634.1">
    <property type="nucleotide sequence ID" value="NZ_FNMZ01000010.1"/>
</dbReference>
<dbReference type="GO" id="GO:0006281">
    <property type="term" value="P:DNA repair"/>
    <property type="evidence" value="ECO:0007669"/>
    <property type="project" value="TreeGrafter"/>
</dbReference>
<dbReference type="InterPro" id="IPR050155">
    <property type="entry name" value="HAD-like_hydrolase_sf"/>
</dbReference>
<evidence type="ECO:0000313" key="5">
    <source>
        <dbReference type="EMBL" id="SDX77727.1"/>
    </source>
</evidence>
<sequence length="236" mass="23737">MIRAILFDKDGTLLDFDATWRGFVREVLTDLVPGDGPDRAALRDRLSDIAGLDPVSGRFRAGSPIVAGSTAEVAAIWAAELPGADARRIEIEANRRAAEAAQAGPQPAAPDMAGLMAGFRARGLKLGIATHDAEAPARAHMAALGIAEAFDFVAGYDSGHGLKPGPGMVLAFAEAVGVAPGEVAMIGDSIHDLGAGRAAGAGLVVGVLTGPADAATLAPGADHVIASIADLPALLG</sequence>
<keyword evidence="6" id="KW-1185">Reference proteome</keyword>
<dbReference type="Pfam" id="PF00702">
    <property type="entry name" value="Hydrolase"/>
    <property type="match status" value="1"/>
</dbReference>
<organism evidence="5 6">
    <name type="scientific">Albimonas donghaensis</name>
    <dbReference type="NCBI Taxonomy" id="356660"/>
    <lineage>
        <taxon>Bacteria</taxon>
        <taxon>Pseudomonadati</taxon>
        <taxon>Pseudomonadota</taxon>
        <taxon>Alphaproteobacteria</taxon>
        <taxon>Rhodobacterales</taxon>
        <taxon>Paracoccaceae</taxon>
        <taxon>Albimonas</taxon>
    </lineage>
</organism>
<protein>
    <recommendedName>
        <fullName evidence="4">phosphoglycolate phosphatase</fullName>
        <ecNumber evidence="4">3.1.3.18</ecNumber>
    </recommendedName>
</protein>
<dbReference type="NCBIfam" id="TIGR01549">
    <property type="entry name" value="HAD-SF-IA-v1"/>
    <property type="match status" value="1"/>
</dbReference>
<dbReference type="AlphaFoldDB" id="A0A1H3EGI8"/>
<evidence type="ECO:0000256" key="4">
    <source>
        <dbReference type="ARBA" id="ARBA00013078"/>
    </source>
</evidence>
<dbReference type="EC" id="3.1.3.18" evidence="4"/>
<dbReference type="Gene3D" id="1.10.150.240">
    <property type="entry name" value="Putative phosphatase, domain 2"/>
    <property type="match status" value="1"/>
</dbReference>
<dbReference type="PRINTS" id="PR00413">
    <property type="entry name" value="HADHALOGNASE"/>
</dbReference>
<dbReference type="GO" id="GO:0008967">
    <property type="term" value="F:phosphoglycolate phosphatase activity"/>
    <property type="evidence" value="ECO:0007669"/>
    <property type="project" value="UniProtKB-EC"/>
</dbReference>
<proteinExistence type="inferred from homology"/>
<evidence type="ECO:0000313" key="6">
    <source>
        <dbReference type="Proteomes" id="UP000199118"/>
    </source>
</evidence>
<dbReference type="Proteomes" id="UP000199118">
    <property type="component" value="Unassembled WGS sequence"/>
</dbReference>
<dbReference type="InterPro" id="IPR023214">
    <property type="entry name" value="HAD_sf"/>
</dbReference>
<dbReference type="PANTHER" id="PTHR43434">
    <property type="entry name" value="PHOSPHOGLYCOLATE PHOSPHATASE"/>
    <property type="match status" value="1"/>
</dbReference>
<comment type="pathway">
    <text evidence="2">Organic acid metabolism; glycolate biosynthesis; glycolate from 2-phosphoglycolate: step 1/1.</text>
</comment>
<dbReference type="GO" id="GO:0005829">
    <property type="term" value="C:cytosol"/>
    <property type="evidence" value="ECO:0007669"/>
    <property type="project" value="TreeGrafter"/>
</dbReference>
<evidence type="ECO:0000256" key="3">
    <source>
        <dbReference type="ARBA" id="ARBA00006171"/>
    </source>
</evidence>
<name>A0A1H3EGI8_9RHOB</name>
<comment type="catalytic activity">
    <reaction evidence="1">
        <text>2-phosphoglycolate + H2O = glycolate + phosphate</text>
        <dbReference type="Rhea" id="RHEA:14369"/>
        <dbReference type="ChEBI" id="CHEBI:15377"/>
        <dbReference type="ChEBI" id="CHEBI:29805"/>
        <dbReference type="ChEBI" id="CHEBI:43474"/>
        <dbReference type="ChEBI" id="CHEBI:58033"/>
        <dbReference type="EC" id="3.1.3.18"/>
    </reaction>
</comment>
<dbReference type="Gene3D" id="3.40.50.1000">
    <property type="entry name" value="HAD superfamily/HAD-like"/>
    <property type="match status" value="1"/>
</dbReference>
<accession>A0A1H3EGI8</accession>
<dbReference type="SUPFAM" id="SSF56784">
    <property type="entry name" value="HAD-like"/>
    <property type="match status" value="1"/>
</dbReference>
<dbReference type="OrthoDB" id="9797743at2"/>
<dbReference type="InterPro" id="IPR006439">
    <property type="entry name" value="HAD-SF_hydro_IA"/>
</dbReference>
<dbReference type="SFLD" id="SFLDG01129">
    <property type="entry name" value="C1.5:_HAD__Beta-PGM__Phosphata"/>
    <property type="match status" value="1"/>
</dbReference>
<dbReference type="STRING" id="356660.SAMN05444336_11016"/>
<dbReference type="InterPro" id="IPR036412">
    <property type="entry name" value="HAD-like_sf"/>
</dbReference>
<comment type="similarity">
    <text evidence="3">Belongs to the HAD-like hydrolase superfamily. CbbY/CbbZ/Gph/YieH family.</text>
</comment>
<reference evidence="5 6" key="1">
    <citation type="submission" date="2016-10" db="EMBL/GenBank/DDBJ databases">
        <authorList>
            <person name="de Groot N.N."/>
        </authorList>
    </citation>
    <scope>NUCLEOTIDE SEQUENCE [LARGE SCALE GENOMIC DNA]</scope>
    <source>
        <strain evidence="5 6">DSM 17890</strain>
    </source>
</reference>
<evidence type="ECO:0000256" key="1">
    <source>
        <dbReference type="ARBA" id="ARBA00000830"/>
    </source>
</evidence>
<dbReference type="EMBL" id="FNMZ01000010">
    <property type="protein sequence ID" value="SDX77727.1"/>
    <property type="molecule type" value="Genomic_DNA"/>
</dbReference>
<dbReference type="CDD" id="cd01427">
    <property type="entry name" value="HAD_like"/>
    <property type="match status" value="1"/>
</dbReference>
<dbReference type="InterPro" id="IPR023198">
    <property type="entry name" value="PGP-like_dom2"/>
</dbReference>